<dbReference type="Gene3D" id="3.20.20.240">
    <property type="entry name" value="Methylmalonyl-CoA mutase"/>
    <property type="match status" value="1"/>
</dbReference>
<feature type="domain" description="Methylmalonyl-CoA mutase alpha/beta chain catalytic" evidence="3">
    <location>
        <begin position="33"/>
        <end position="548"/>
    </location>
</feature>
<dbReference type="RefSeq" id="WP_272437148.1">
    <property type="nucleotide sequence ID" value="NZ_JAMQKB010000013.1"/>
</dbReference>
<evidence type="ECO:0000256" key="1">
    <source>
        <dbReference type="ARBA" id="ARBA00023235"/>
    </source>
</evidence>
<dbReference type="GO" id="GO:0004494">
    <property type="term" value="F:methylmalonyl-CoA mutase activity"/>
    <property type="evidence" value="ECO:0007669"/>
    <property type="project" value="InterPro"/>
</dbReference>
<dbReference type="GO" id="GO:0031419">
    <property type="term" value="F:cobalamin binding"/>
    <property type="evidence" value="ECO:0007669"/>
    <property type="project" value="InterPro"/>
</dbReference>
<gene>
    <name evidence="4" type="ORF">NC797_12610</name>
</gene>
<dbReference type="CDD" id="cd03680">
    <property type="entry name" value="MM_CoA_mutase_ICM_like"/>
    <property type="match status" value="1"/>
</dbReference>
<dbReference type="Pfam" id="PF01642">
    <property type="entry name" value="MM_CoA_mutase"/>
    <property type="match status" value="1"/>
</dbReference>
<dbReference type="NCBIfam" id="TIGR00641">
    <property type="entry name" value="acid_CoA_mut_N"/>
    <property type="match status" value="1"/>
</dbReference>
<dbReference type="AlphaFoldDB" id="A0A9X3WVI6"/>
<evidence type="ECO:0000259" key="3">
    <source>
        <dbReference type="Pfam" id="PF01642"/>
    </source>
</evidence>
<protein>
    <submittedName>
        <fullName evidence="4">Methylmalonyl-CoA mutase family protein</fullName>
    </submittedName>
</protein>
<dbReference type="InterPro" id="IPR006098">
    <property type="entry name" value="MMCoA_mutase_a_cat"/>
</dbReference>
<evidence type="ECO:0000256" key="2">
    <source>
        <dbReference type="SAM" id="MobiDB-lite"/>
    </source>
</evidence>
<feature type="region of interest" description="Disordered" evidence="2">
    <location>
        <begin position="1"/>
        <end position="39"/>
    </location>
</feature>
<accession>A0A9X3WVI6</accession>
<dbReference type="PANTHER" id="PTHR48101">
    <property type="entry name" value="METHYLMALONYL-COA MUTASE, MITOCHONDRIAL-RELATED"/>
    <property type="match status" value="1"/>
</dbReference>
<dbReference type="PANTHER" id="PTHR48101:SF1">
    <property type="entry name" value="METHYLMALONYL-COA MUTASE, LARGE SUBUNIT"/>
    <property type="match status" value="1"/>
</dbReference>
<dbReference type="SUPFAM" id="SSF51703">
    <property type="entry name" value="Cobalamin (vitamin B12)-dependent enzymes"/>
    <property type="match status" value="1"/>
</dbReference>
<feature type="compositionally biased region" description="Basic and acidic residues" evidence="2">
    <location>
        <begin position="10"/>
        <end position="34"/>
    </location>
</feature>
<dbReference type="EMBL" id="JAMQKB010000013">
    <property type="protein sequence ID" value="MDC3425343.1"/>
    <property type="molecule type" value="Genomic_DNA"/>
</dbReference>
<keyword evidence="1" id="KW-0413">Isomerase</keyword>
<comment type="caution">
    <text evidence="4">The sequence shown here is derived from an EMBL/GenBank/DDBJ whole genome shotgun (WGS) entry which is preliminary data.</text>
</comment>
<sequence length="552" mass="62517">MKQESQFSHVKQEWEKETEKTTERFPERKKDFKTSSDIPIDRLYTPEQESDSYIDKLGFPGQFPYTRGIQPTMYRSKYWTMRQYAGFGSAKETNKRFRYLLEQGQTGLSVAFDLPTQIGYDSDDPMAEGEVGKVGVAIDSLADMEQLFESIPLEKVSTSMTINAPASVLLCMYIAVGEKQGVPSEKLTGTIQNDILKEYIARGTYIYPPKPSMRLITNIFRYCQENAPKFNTISISGYHIREAGSTAVQEVAFTIANGIAYVDAALQSGMDIDQFAPRLAFFFNAHNQFFEETAKFRAARRIWAKIMKERYHAKNPKSWKLRFHTQTGGSTLTAQQPDNNIVRVTLQALAAVLGGTQSLHTNSRDEALSLPTEESARIALRTQQILANESGIADTVDPLGGSYYVEHLTNEIERKAMEYIEKIDTFGGAVQAVEDGYMQREIHQTAYDTQKRIEKKEEIIVGLNQFELEEEVNPDLLKVDETLEANQKERLTQIKASRDLDKVQDCLDRLGKAARNDSENLLPYILESVKAYATVGEICNVLREEFGEYTGI</sequence>
<dbReference type="Proteomes" id="UP001145050">
    <property type="component" value="Unassembled WGS sequence"/>
</dbReference>
<evidence type="ECO:0000313" key="4">
    <source>
        <dbReference type="EMBL" id="MDC3425343.1"/>
    </source>
</evidence>
<dbReference type="InterPro" id="IPR016176">
    <property type="entry name" value="Cbl-dep_enz_cat"/>
</dbReference>
<proteinExistence type="predicted"/>
<organism evidence="4 5">
    <name type="scientific">Terrihalobacillus insolitus</name>
    <dbReference type="NCBI Taxonomy" id="2950438"/>
    <lineage>
        <taxon>Bacteria</taxon>
        <taxon>Bacillati</taxon>
        <taxon>Bacillota</taxon>
        <taxon>Bacilli</taxon>
        <taxon>Bacillales</taxon>
        <taxon>Bacillaceae</taxon>
        <taxon>Terrihalobacillus</taxon>
    </lineage>
</organism>
<evidence type="ECO:0000313" key="5">
    <source>
        <dbReference type="Proteomes" id="UP001145050"/>
    </source>
</evidence>
<dbReference type="InterPro" id="IPR006099">
    <property type="entry name" value="MeMalonylCoA_mutase_a/b_cat"/>
</dbReference>
<reference evidence="4" key="1">
    <citation type="submission" date="2022-06" db="EMBL/GenBank/DDBJ databases">
        <title>Aquibacillus sp. a new bacterium isolated from soil saline samples.</title>
        <authorList>
            <person name="Galisteo C."/>
            <person name="De La Haba R."/>
            <person name="Sanchez-Porro C."/>
            <person name="Ventosa A."/>
        </authorList>
    </citation>
    <scope>NUCLEOTIDE SEQUENCE</scope>
    <source>
        <strain evidence="4">3ASR75-11</strain>
    </source>
</reference>
<name>A0A9X3WVI6_9BACI</name>
<keyword evidence="5" id="KW-1185">Reference proteome</keyword>